<dbReference type="STRING" id="91604.ID47_01900"/>
<dbReference type="OrthoDB" id="9792176at2"/>
<sequence>MNLLVDIENLIADFGWESDWIDDSELVAVANGKWCDYQIHFIWQKAIGALYIVFFADLQFEEPYSIDLLRFIIAANQRMWMGHFDLLEDGAINYRHVIHLYSTDEECAEKIKEISFVMFSEFDLFYPGFQKLQHNIPLSQSDIDLLSLEIRGKA</sequence>
<dbReference type="RefSeq" id="WP_038463154.1">
    <property type="nucleotide sequence ID" value="NZ_CP008941.1"/>
</dbReference>
<accession>A0A077ATN4</accession>
<dbReference type="Proteomes" id="UP000028926">
    <property type="component" value="Chromosome"/>
</dbReference>
<dbReference type="Pfam" id="PF10722">
    <property type="entry name" value="YbjN"/>
    <property type="match status" value="1"/>
</dbReference>
<organism evidence="1 2">
    <name type="scientific">Candidatus Odyssella acanthamoebae</name>
    <dbReference type="NCBI Taxonomy" id="91604"/>
    <lineage>
        <taxon>Bacteria</taxon>
        <taxon>Pseudomonadati</taxon>
        <taxon>Pseudomonadota</taxon>
        <taxon>Alphaproteobacteria</taxon>
        <taxon>Holosporales</taxon>
        <taxon>Candidatus Paracaedibacteraceae</taxon>
        <taxon>Candidatus Odyssella</taxon>
    </lineage>
</organism>
<protein>
    <submittedName>
        <fullName evidence="1">Uncharacterized protein</fullName>
    </submittedName>
</protein>
<dbReference type="InterPro" id="IPR019660">
    <property type="entry name" value="Put_sensory_transdc_reg_YbjN"/>
</dbReference>
<evidence type="ECO:0000313" key="1">
    <source>
        <dbReference type="EMBL" id="AIK95756.1"/>
    </source>
</evidence>
<keyword evidence="2" id="KW-1185">Reference proteome</keyword>
<gene>
    <name evidence="1" type="ORF">ID47_01900</name>
</gene>
<name>A0A077ATN4_9PROT</name>
<dbReference type="AlphaFoldDB" id="A0A077ATN4"/>
<evidence type="ECO:0000313" key="2">
    <source>
        <dbReference type="Proteomes" id="UP000028926"/>
    </source>
</evidence>
<dbReference type="KEGG" id="paca:ID47_01900"/>
<proteinExistence type="predicted"/>
<dbReference type="HOGENOM" id="CLU_109255_0_0_5"/>
<reference evidence="1 2" key="1">
    <citation type="submission" date="2014-07" db="EMBL/GenBank/DDBJ databases">
        <title>Comparative genomic insights into amoeba endosymbionts belonging to the families of Holosporaceae and Candidatus Midichloriaceae within Rickettsiales.</title>
        <authorList>
            <person name="Wang Z."/>
            <person name="Wu M."/>
        </authorList>
    </citation>
    <scope>NUCLEOTIDE SEQUENCE [LARGE SCALE GENOMIC DNA]</scope>
    <source>
        <strain evidence="1">PRA3</strain>
    </source>
</reference>
<dbReference type="eggNOG" id="COG5465">
    <property type="taxonomic scope" value="Bacteria"/>
</dbReference>
<dbReference type="EMBL" id="CP008941">
    <property type="protein sequence ID" value="AIK95756.1"/>
    <property type="molecule type" value="Genomic_DNA"/>
</dbReference>